<dbReference type="Proteomes" id="UP000297348">
    <property type="component" value="Unassembled WGS sequence"/>
</dbReference>
<evidence type="ECO:0000313" key="1">
    <source>
        <dbReference type="EMBL" id="TGD18212.1"/>
    </source>
</evidence>
<name>A0A4Z0J6M8_9LACO</name>
<accession>A0A4Z0J6M8</accession>
<gene>
    <name evidence="1" type="ORF">EGT51_09245</name>
</gene>
<dbReference type="EMBL" id="RKLX01000015">
    <property type="protein sequence ID" value="TGD18212.1"/>
    <property type="molecule type" value="Genomic_DNA"/>
</dbReference>
<dbReference type="AlphaFoldDB" id="A0A4Z0J6M8"/>
<dbReference type="RefSeq" id="WP_135368408.1">
    <property type="nucleotide sequence ID" value="NZ_RKLX01000015.1"/>
</dbReference>
<sequence length="77" mass="8942">MAQLQQLKRPQLRLRITRTARHQSLVPLRSAAANKLALIVGYQAMALINRDLARAFTPCEEEAERRLTQFRRTEIKN</sequence>
<protein>
    <submittedName>
        <fullName evidence="1">Uncharacterized protein</fullName>
    </submittedName>
</protein>
<dbReference type="Gene3D" id="1.10.1220.10">
    <property type="entry name" value="Met repressor-like"/>
    <property type="match status" value="1"/>
</dbReference>
<keyword evidence="2" id="KW-1185">Reference proteome</keyword>
<dbReference type="GO" id="GO:0006355">
    <property type="term" value="P:regulation of DNA-templated transcription"/>
    <property type="evidence" value="ECO:0007669"/>
    <property type="project" value="InterPro"/>
</dbReference>
<reference evidence="1 2" key="1">
    <citation type="submission" date="2018-10" db="EMBL/GenBank/DDBJ databases">
        <title>Lactobacillus sp. R7 and Lactobacillus sp. R19 isolated from fermented mustard green product of Taiwan.</title>
        <authorList>
            <person name="Lin S.-T."/>
        </authorList>
    </citation>
    <scope>NUCLEOTIDE SEQUENCE [LARGE SCALE GENOMIC DNA]</scope>
    <source>
        <strain evidence="1 2">BCRC 81129</strain>
    </source>
</reference>
<dbReference type="OrthoDB" id="2299387at2"/>
<evidence type="ECO:0000313" key="2">
    <source>
        <dbReference type="Proteomes" id="UP000297348"/>
    </source>
</evidence>
<proteinExistence type="predicted"/>
<dbReference type="InterPro" id="IPR013321">
    <property type="entry name" value="Arc_rbn_hlx_hlx"/>
</dbReference>
<comment type="caution">
    <text evidence="1">The sequence shown here is derived from an EMBL/GenBank/DDBJ whole genome shotgun (WGS) entry which is preliminary data.</text>
</comment>
<organism evidence="1 2">
    <name type="scientific">Levilactobacillus suantsaiihabitans</name>
    <dbReference type="NCBI Taxonomy" id="2487722"/>
    <lineage>
        <taxon>Bacteria</taxon>
        <taxon>Bacillati</taxon>
        <taxon>Bacillota</taxon>
        <taxon>Bacilli</taxon>
        <taxon>Lactobacillales</taxon>
        <taxon>Lactobacillaceae</taxon>
        <taxon>Levilactobacillus</taxon>
    </lineage>
</organism>